<dbReference type="Pfam" id="PF20027">
    <property type="entry name" value="DUF6435"/>
    <property type="match status" value="1"/>
</dbReference>
<keyword evidence="3" id="KW-1185">Reference proteome</keyword>
<gene>
    <name evidence="2" type="ORF">FCN74_07490</name>
</gene>
<dbReference type="InterPro" id="IPR045493">
    <property type="entry name" value="DUF6435"/>
</dbReference>
<accession>A0A4V6ALD6</accession>
<dbReference type="EMBL" id="SWMU01000003">
    <property type="protein sequence ID" value="TKS56285.1"/>
    <property type="molecule type" value="Genomic_DNA"/>
</dbReference>
<name>A0A4V6ALD6_9FLAO</name>
<dbReference type="Proteomes" id="UP000306552">
    <property type="component" value="Unassembled WGS sequence"/>
</dbReference>
<dbReference type="AlphaFoldDB" id="A0A4V6ALD6"/>
<dbReference type="NCBIfam" id="NF033487">
    <property type="entry name" value="Lacal_2735_fam"/>
    <property type="match status" value="1"/>
</dbReference>
<protein>
    <submittedName>
        <fullName evidence="2">Lacal_2735 family protein</fullName>
    </submittedName>
</protein>
<evidence type="ECO:0000256" key="1">
    <source>
        <dbReference type="SAM" id="Coils"/>
    </source>
</evidence>
<proteinExistence type="predicted"/>
<evidence type="ECO:0000313" key="3">
    <source>
        <dbReference type="Proteomes" id="UP000306552"/>
    </source>
</evidence>
<keyword evidence="1" id="KW-0175">Coiled coil</keyword>
<organism evidence="2 3">
    <name type="scientific">Mesohalobacter halotolerans</name>
    <dbReference type="NCBI Taxonomy" id="1883405"/>
    <lineage>
        <taxon>Bacteria</taxon>
        <taxon>Pseudomonadati</taxon>
        <taxon>Bacteroidota</taxon>
        <taxon>Flavobacteriia</taxon>
        <taxon>Flavobacteriales</taxon>
        <taxon>Flavobacteriaceae</taxon>
        <taxon>Mesohalobacter</taxon>
    </lineage>
</organism>
<evidence type="ECO:0000313" key="2">
    <source>
        <dbReference type="EMBL" id="TKS56285.1"/>
    </source>
</evidence>
<comment type="caution">
    <text evidence="2">The sequence shown here is derived from an EMBL/GenBank/DDBJ whole genome shotgun (WGS) entry which is preliminary data.</text>
</comment>
<dbReference type="OrthoDB" id="1123018at2"/>
<feature type="coiled-coil region" evidence="1">
    <location>
        <begin position="4"/>
        <end position="56"/>
    </location>
</feature>
<reference evidence="2 3" key="1">
    <citation type="submission" date="2019-04" db="EMBL/GenBank/DDBJ databases">
        <title>Psychroflexus halotolerans sp. nov., isolated from a marine solar saltern.</title>
        <authorList>
            <person name="Feng X."/>
        </authorList>
    </citation>
    <scope>NUCLEOTIDE SEQUENCE [LARGE SCALE GENOMIC DNA]</scope>
    <source>
        <strain evidence="2 3">WDS2C27</strain>
    </source>
</reference>
<sequence length="58" mass="6831">MFGLFKKKSKLDQLRDQYAKLQKEAFDLSKTNRQLADQKTAKAEEVAKEIEKLKQEED</sequence>